<dbReference type="GO" id="GO:0000049">
    <property type="term" value="F:tRNA binding"/>
    <property type="evidence" value="ECO:0007669"/>
    <property type="project" value="UniProtKB-UniRule"/>
</dbReference>
<feature type="binding site" evidence="15">
    <location>
        <position position="128"/>
    </location>
    <ligand>
        <name>Zn(2+)</name>
        <dbReference type="ChEBI" id="CHEBI:29105"/>
    </ligand>
</feature>
<keyword evidence="9 15" id="KW-0862">Zinc</keyword>
<comment type="cofactor">
    <cofactor evidence="15">
        <name>Zn(2+)</name>
        <dbReference type="ChEBI" id="CHEBI:29105"/>
    </cofactor>
    <text evidence="15">Binds 1 zinc ion per subunit.</text>
</comment>
<evidence type="ECO:0000256" key="8">
    <source>
        <dbReference type="ARBA" id="ARBA00022741"/>
    </source>
</evidence>
<evidence type="ECO:0000256" key="11">
    <source>
        <dbReference type="ARBA" id="ARBA00022884"/>
    </source>
</evidence>
<dbReference type="FunFam" id="2.170.220.10:FF:000002">
    <property type="entry name" value="Methionine--tRNA ligase"/>
    <property type="match status" value="1"/>
</dbReference>
<comment type="subcellular location">
    <subcellularLocation>
        <location evidence="2 15">Cytoplasm</location>
    </subcellularLocation>
</comment>
<dbReference type="Pfam" id="PF19303">
    <property type="entry name" value="Anticodon_3"/>
    <property type="match status" value="1"/>
</dbReference>
<evidence type="ECO:0000256" key="4">
    <source>
        <dbReference type="ARBA" id="ARBA00022490"/>
    </source>
</evidence>
<dbReference type="PANTHER" id="PTHR43326:SF1">
    <property type="entry name" value="METHIONINE--TRNA LIGASE, MITOCHONDRIAL"/>
    <property type="match status" value="1"/>
</dbReference>
<dbReference type="InterPro" id="IPR014758">
    <property type="entry name" value="Met-tRNA_synth"/>
</dbReference>
<dbReference type="SUPFAM" id="SSF50249">
    <property type="entry name" value="Nucleic acid-binding proteins"/>
    <property type="match status" value="1"/>
</dbReference>
<comment type="caution">
    <text evidence="15">Lacks conserved residue(s) required for the propagation of feature annotation.</text>
</comment>
<dbReference type="AlphaFoldDB" id="A0A0U1L0Y3"/>
<dbReference type="InterPro" id="IPR032678">
    <property type="entry name" value="tRNA-synt_1_cat_dom"/>
</dbReference>
<feature type="binding site" evidence="15">
    <location>
        <position position="148"/>
    </location>
    <ligand>
        <name>Zn(2+)</name>
        <dbReference type="ChEBI" id="CHEBI:29105"/>
    </ligand>
</feature>
<evidence type="ECO:0000256" key="3">
    <source>
        <dbReference type="ARBA" id="ARBA00011738"/>
    </source>
</evidence>
<accession>A0A0U1L0Y3</accession>
<dbReference type="NCBIfam" id="TIGR00399">
    <property type="entry name" value="metG_C_term"/>
    <property type="match status" value="1"/>
</dbReference>
<keyword evidence="12 15" id="KW-0648">Protein biosynthesis</keyword>
<protein>
    <recommendedName>
        <fullName evidence="15">Methionine--tRNA ligase</fullName>
        <ecNumber evidence="15">6.1.1.10</ecNumber>
    </recommendedName>
    <alternativeName>
        <fullName evidence="15">Methionyl-tRNA synthetase</fullName>
        <shortName evidence="15">MetRS</shortName>
    </alternativeName>
</protein>
<dbReference type="Pfam" id="PF01406">
    <property type="entry name" value="tRNA-synt_1e"/>
    <property type="match status" value="1"/>
</dbReference>
<organism evidence="18 19">
    <name type="scientific">Sporomusa ovata</name>
    <dbReference type="NCBI Taxonomy" id="2378"/>
    <lineage>
        <taxon>Bacteria</taxon>
        <taxon>Bacillati</taxon>
        <taxon>Bacillota</taxon>
        <taxon>Negativicutes</taxon>
        <taxon>Selenomonadales</taxon>
        <taxon>Sporomusaceae</taxon>
        <taxon>Sporomusa</taxon>
    </lineage>
</organism>
<feature type="domain" description="TRNA-binding" evidence="17">
    <location>
        <begin position="547"/>
        <end position="645"/>
    </location>
</feature>
<evidence type="ECO:0000256" key="6">
    <source>
        <dbReference type="ARBA" id="ARBA00022598"/>
    </source>
</evidence>
<dbReference type="InterPro" id="IPR009080">
    <property type="entry name" value="tRNAsynth_Ia_anticodon-bd"/>
</dbReference>
<dbReference type="PROSITE" id="PS50886">
    <property type="entry name" value="TRBD"/>
    <property type="match status" value="1"/>
</dbReference>
<evidence type="ECO:0000256" key="15">
    <source>
        <dbReference type="HAMAP-Rule" id="MF_01228"/>
    </source>
</evidence>
<dbReference type="Pfam" id="PF09334">
    <property type="entry name" value="tRNA-synt_1g"/>
    <property type="match status" value="1"/>
</dbReference>
<dbReference type="GO" id="GO:0004825">
    <property type="term" value="F:methionine-tRNA ligase activity"/>
    <property type="evidence" value="ECO:0007669"/>
    <property type="project" value="UniProtKB-UniRule"/>
</dbReference>
<keyword evidence="11 15" id="KW-0694">RNA-binding</keyword>
<gene>
    <name evidence="15" type="primary">metG</name>
    <name evidence="18" type="ORF">SpAn4DRAFT_3273</name>
</gene>
<evidence type="ECO:0000259" key="17">
    <source>
        <dbReference type="PROSITE" id="PS50886"/>
    </source>
</evidence>
<dbReference type="Pfam" id="PF01588">
    <property type="entry name" value="tRNA_bind"/>
    <property type="match status" value="1"/>
</dbReference>
<keyword evidence="5 15" id="KW-0820">tRNA-binding</keyword>
<dbReference type="CDD" id="cd00814">
    <property type="entry name" value="MetRS_core"/>
    <property type="match status" value="1"/>
</dbReference>
<keyword evidence="10 15" id="KW-0067">ATP-binding</keyword>
<keyword evidence="4 15" id="KW-0963">Cytoplasm</keyword>
<feature type="binding site" evidence="15">
    <location>
        <position position="145"/>
    </location>
    <ligand>
        <name>Zn(2+)</name>
        <dbReference type="ChEBI" id="CHEBI:29105"/>
    </ligand>
</feature>
<comment type="similarity">
    <text evidence="15">Belongs to the class-I aminoacyl-tRNA synthetase family. MetG type 2A subfamily.</text>
</comment>
<dbReference type="GO" id="GO:0005737">
    <property type="term" value="C:cytoplasm"/>
    <property type="evidence" value="ECO:0007669"/>
    <property type="project" value="UniProtKB-SubCell"/>
</dbReference>
<evidence type="ECO:0000256" key="13">
    <source>
        <dbReference type="ARBA" id="ARBA00023146"/>
    </source>
</evidence>
<keyword evidence="13 15" id="KW-0030">Aminoacyl-tRNA synthetase</keyword>
<dbReference type="Gene3D" id="2.40.50.140">
    <property type="entry name" value="Nucleic acid-binding proteins"/>
    <property type="match status" value="1"/>
</dbReference>
<dbReference type="InterPro" id="IPR033911">
    <property type="entry name" value="MetRS_core"/>
</dbReference>
<dbReference type="PRINTS" id="PR01041">
    <property type="entry name" value="TRNASYNTHMET"/>
</dbReference>
<dbReference type="RefSeq" id="WP_021168500.1">
    <property type="nucleotide sequence ID" value="NZ_CTRP01000011.1"/>
</dbReference>
<dbReference type="GO" id="GO:0006431">
    <property type="term" value="P:methionyl-tRNA aminoacylation"/>
    <property type="evidence" value="ECO:0007669"/>
    <property type="project" value="UniProtKB-UniRule"/>
</dbReference>
<dbReference type="GO" id="GO:0046872">
    <property type="term" value="F:metal ion binding"/>
    <property type="evidence" value="ECO:0007669"/>
    <property type="project" value="UniProtKB-KW"/>
</dbReference>
<keyword evidence="8 15" id="KW-0547">Nucleotide-binding</keyword>
<feature type="region of interest" description="Disordered" evidence="16">
    <location>
        <begin position="511"/>
        <end position="531"/>
    </location>
</feature>
<dbReference type="PANTHER" id="PTHR43326">
    <property type="entry name" value="METHIONYL-TRNA SYNTHETASE"/>
    <property type="match status" value="1"/>
</dbReference>
<keyword evidence="6 15" id="KW-0436">Ligase</keyword>
<evidence type="ECO:0000256" key="1">
    <source>
        <dbReference type="ARBA" id="ARBA00003314"/>
    </source>
</evidence>
<dbReference type="CDD" id="cd07957">
    <property type="entry name" value="Anticodon_Ia_Met"/>
    <property type="match status" value="1"/>
</dbReference>
<dbReference type="Gene3D" id="3.40.50.620">
    <property type="entry name" value="HUPs"/>
    <property type="match status" value="1"/>
</dbReference>
<evidence type="ECO:0000313" key="18">
    <source>
        <dbReference type="EMBL" id="CQR72813.1"/>
    </source>
</evidence>
<comment type="catalytic activity">
    <reaction evidence="14 15">
        <text>tRNA(Met) + L-methionine + ATP = L-methionyl-tRNA(Met) + AMP + diphosphate</text>
        <dbReference type="Rhea" id="RHEA:13481"/>
        <dbReference type="Rhea" id="RHEA-COMP:9667"/>
        <dbReference type="Rhea" id="RHEA-COMP:9698"/>
        <dbReference type="ChEBI" id="CHEBI:30616"/>
        <dbReference type="ChEBI" id="CHEBI:33019"/>
        <dbReference type="ChEBI" id="CHEBI:57844"/>
        <dbReference type="ChEBI" id="CHEBI:78442"/>
        <dbReference type="ChEBI" id="CHEBI:78530"/>
        <dbReference type="ChEBI" id="CHEBI:456215"/>
        <dbReference type="EC" id="6.1.1.10"/>
    </reaction>
</comment>
<feature type="compositionally biased region" description="Polar residues" evidence="16">
    <location>
        <begin position="514"/>
        <end position="531"/>
    </location>
</feature>
<evidence type="ECO:0000256" key="12">
    <source>
        <dbReference type="ARBA" id="ARBA00022917"/>
    </source>
</evidence>
<proteinExistence type="inferred from homology"/>
<evidence type="ECO:0000256" key="7">
    <source>
        <dbReference type="ARBA" id="ARBA00022723"/>
    </source>
</evidence>
<dbReference type="InterPro" id="IPR023457">
    <property type="entry name" value="Met-tRNA_synth_2"/>
</dbReference>
<dbReference type="Gene3D" id="1.10.730.10">
    <property type="entry name" value="Isoleucyl-tRNA Synthetase, Domain 1"/>
    <property type="match status" value="1"/>
</dbReference>
<feature type="short sequence motif" description="'KMSKS' region" evidence="15">
    <location>
        <begin position="296"/>
        <end position="300"/>
    </location>
</feature>
<dbReference type="SUPFAM" id="SSF52374">
    <property type="entry name" value="Nucleotidylyl transferase"/>
    <property type="match status" value="1"/>
</dbReference>
<dbReference type="SUPFAM" id="SSF47323">
    <property type="entry name" value="Anticodon-binding domain of a subclass of class I aminoacyl-tRNA synthetases"/>
    <property type="match status" value="1"/>
</dbReference>
<comment type="subunit">
    <text evidence="3 15">Homodimer.</text>
</comment>
<dbReference type="FunFam" id="2.40.50.140:FF:000042">
    <property type="entry name" value="Methionine--tRNA ligase"/>
    <property type="match status" value="1"/>
</dbReference>
<dbReference type="EMBL" id="CTRP01000011">
    <property type="protein sequence ID" value="CQR72813.1"/>
    <property type="molecule type" value="Genomic_DNA"/>
</dbReference>
<evidence type="ECO:0000256" key="9">
    <source>
        <dbReference type="ARBA" id="ARBA00022833"/>
    </source>
</evidence>
<feature type="binding site" evidence="15">
    <location>
        <position position="131"/>
    </location>
    <ligand>
        <name>Zn(2+)</name>
        <dbReference type="ChEBI" id="CHEBI:29105"/>
    </ligand>
</feature>
<dbReference type="GO" id="GO:0005524">
    <property type="term" value="F:ATP binding"/>
    <property type="evidence" value="ECO:0007669"/>
    <property type="project" value="UniProtKB-UniRule"/>
</dbReference>
<name>A0A0U1L0Y3_9FIRM</name>
<evidence type="ECO:0000256" key="16">
    <source>
        <dbReference type="SAM" id="MobiDB-lite"/>
    </source>
</evidence>
<reference evidence="19" key="1">
    <citation type="submission" date="2015-03" db="EMBL/GenBank/DDBJ databases">
        <authorList>
            <person name="Nijsse Bart"/>
        </authorList>
    </citation>
    <scope>NUCLEOTIDE SEQUENCE [LARGE SCALE GENOMIC DNA]</scope>
</reference>
<evidence type="ECO:0000313" key="19">
    <source>
        <dbReference type="Proteomes" id="UP000049855"/>
    </source>
</evidence>
<keyword evidence="7 15" id="KW-0479">Metal-binding</keyword>
<dbReference type="HAMAP" id="MF_01228">
    <property type="entry name" value="Met_tRNA_synth_type2"/>
    <property type="match status" value="1"/>
</dbReference>
<evidence type="ECO:0000256" key="5">
    <source>
        <dbReference type="ARBA" id="ARBA00022555"/>
    </source>
</evidence>
<sequence>MSKNPFYITTPIYYPSDRLHIGHAYCTTIADSIARYKRLAGFDVFFLTGSDEHGQKIQRKAEETNTTPLAYVDKIVASFQQLWEKLDISNDDFIRTTEKRHHELVQAVFQKIYDQGDIYKAEYEGWYCTPCETFWMERQLTDGKCPDCGRPVEIVKEESYFFRMAKYQDRLLKYIEENPDFIQPTSRRNEMLNFIKGGLEDLCVSRTTFDWGIPVPFDTKHVVYVWFDALTNYITAAGYLNDKEKFAKYWPADIHLVGKEIVRFHSIIWPVILMALGIELPKKVYGHGWLVVEGDKMSKSKGNVIDPLALIDEFGADAIRYFLLREITLGLDGNFSRDALINRINADLANDLGNLLHRSLSMIGRFNGGVIEAPGESEAIDQELIELAGTTAVRYEQYMEQQDINAALKEVWALIGRTNKYIDETGPWALAKDPAKKGRLNTVLYNLAEVLRIVAILISPFMPQTSPKIWRQLGLKTDFAGVQFNEAQAWGRLPVGTVVAKAEPIFPRIEEQPDSQAETQPAQTAAVSVPQSEIPATPDIPEITIEEFAKIDLRVVRVLAAEKVKKADKLLLLTVDLGTEQRTIISGIAKHYEPEKLVGQNVVMVVNLKPAKIRGIESRGMVLAASCDEKLQLVTADMPPGSRVK</sequence>
<dbReference type="Gene3D" id="2.170.220.10">
    <property type="match status" value="1"/>
</dbReference>
<dbReference type="InterPro" id="IPR004495">
    <property type="entry name" value="Met-tRNA-synth_bsu_C"/>
</dbReference>
<dbReference type="InterPro" id="IPR015413">
    <property type="entry name" value="Methionyl/Leucyl_tRNA_Synth"/>
</dbReference>
<evidence type="ECO:0000256" key="2">
    <source>
        <dbReference type="ARBA" id="ARBA00004496"/>
    </source>
</evidence>
<evidence type="ECO:0000256" key="14">
    <source>
        <dbReference type="ARBA" id="ARBA00047364"/>
    </source>
</evidence>
<dbReference type="EC" id="6.1.1.10" evidence="15"/>
<dbReference type="InterPro" id="IPR001412">
    <property type="entry name" value="aa-tRNA-synth_I_CS"/>
</dbReference>
<dbReference type="FunFam" id="1.10.730.10:FF:000026">
    <property type="entry name" value="Methionine--tRNA ligase"/>
    <property type="match status" value="1"/>
</dbReference>
<dbReference type="NCBIfam" id="TIGR00398">
    <property type="entry name" value="metG"/>
    <property type="match status" value="1"/>
</dbReference>
<comment type="function">
    <text evidence="1 15">Is required not only for elongation of protein synthesis but also for the initiation of all mRNA translation through initiator tRNA(fMet) aminoacylation.</text>
</comment>
<dbReference type="NCBIfam" id="NF008900">
    <property type="entry name" value="PRK12267.1"/>
    <property type="match status" value="1"/>
</dbReference>
<dbReference type="InterPro" id="IPR012340">
    <property type="entry name" value="NA-bd_OB-fold"/>
</dbReference>
<dbReference type="InterPro" id="IPR041872">
    <property type="entry name" value="Anticodon_Met"/>
</dbReference>
<evidence type="ECO:0000256" key="10">
    <source>
        <dbReference type="ARBA" id="ARBA00022840"/>
    </source>
</evidence>
<dbReference type="Proteomes" id="UP000049855">
    <property type="component" value="Unassembled WGS sequence"/>
</dbReference>
<feature type="short sequence motif" description="'HIGH' region" evidence="15">
    <location>
        <begin position="13"/>
        <end position="23"/>
    </location>
</feature>
<dbReference type="InterPro" id="IPR002547">
    <property type="entry name" value="tRNA-bd_dom"/>
</dbReference>
<dbReference type="InterPro" id="IPR014729">
    <property type="entry name" value="Rossmann-like_a/b/a_fold"/>
</dbReference>
<dbReference type="CDD" id="cd02800">
    <property type="entry name" value="tRNA_bind_EcMetRS_like"/>
    <property type="match status" value="1"/>
</dbReference>
<dbReference type="PROSITE" id="PS00178">
    <property type="entry name" value="AA_TRNA_LIGASE_I"/>
    <property type="match status" value="1"/>
</dbReference>
<keyword evidence="19" id="KW-1185">Reference proteome</keyword>